<dbReference type="EMBL" id="CATYWO010000001">
    <property type="protein sequence ID" value="CAJ0778770.1"/>
    <property type="molecule type" value="Genomic_DNA"/>
</dbReference>
<keyword evidence="3" id="KW-1185">Reference proteome</keyword>
<name>A0ABN9IFS0_9RALS</name>
<comment type="caution">
    <text evidence="2">The sequence shown here is derived from an EMBL/GenBank/DDBJ whole genome shotgun (WGS) entry which is preliminary data.</text>
</comment>
<accession>A0ABN9IFS0</accession>
<proteinExistence type="predicted"/>
<reference evidence="2 3" key="1">
    <citation type="submission" date="2023-07" db="EMBL/GenBank/DDBJ databases">
        <authorList>
            <person name="Peeters C."/>
        </authorList>
    </citation>
    <scope>NUCLEOTIDE SEQUENCE [LARGE SCALE GENOMIC DNA]</scope>
    <source>
        <strain evidence="2 3">LMG 7141</strain>
    </source>
</reference>
<protein>
    <submittedName>
        <fullName evidence="2">Uncharacterized protein</fullName>
    </submittedName>
</protein>
<evidence type="ECO:0000313" key="2">
    <source>
        <dbReference type="EMBL" id="CAJ0778770.1"/>
    </source>
</evidence>
<dbReference type="RefSeq" id="WP_182593953.1">
    <property type="nucleotide sequence ID" value="NZ_CATYWO010000001.1"/>
</dbReference>
<dbReference type="Pfam" id="PF21628">
    <property type="entry name" value="Gp10-like"/>
    <property type="match status" value="1"/>
</dbReference>
<dbReference type="Proteomes" id="UP001189616">
    <property type="component" value="Unassembled WGS sequence"/>
</dbReference>
<gene>
    <name evidence="2" type="ORF">LMG7141_00797</name>
</gene>
<evidence type="ECO:0000313" key="3">
    <source>
        <dbReference type="Proteomes" id="UP001189616"/>
    </source>
</evidence>
<dbReference type="InterPro" id="IPR049302">
    <property type="entry name" value="Gp10-like"/>
</dbReference>
<evidence type="ECO:0000256" key="1">
    <source>
        <dbReference type="SAM" id="MobiDB-lite"/>
    </source>
</evidence>
<sequence>MSMKIVDMARDEDFSGPDYPEPSPYPCGLRISLNKEDLEKLGIDEMPELGDQICFYVCGEVVSTSESSEYGESKCLGVQIQQMALEEPPAEEEAEDAAAERGGFKEAAGKLYGKKG</sequence>
<feature type="region of interest" description="Disordered" evidence="1">
    <location>
        <begin position="1"/>
        <end position="26"/>
    </location>
</feature>
<organism evidence="2 3">
    <name type="scientific">Ralstonia condita</name>
    <dbReference type="NCBI Taxonomy" id="3058600"/>
    <lineage>
        <taxon>Bacteria</taxon>
        <taxon>Pseudomonadati</taxon>
        <taxon>Pseudomonadota</taxon>
        <taxon>Betaproteobacteria</taxon>
        <taxon>Burkholderiales</taxon>
        <taxon>Burkholderiaceae</taxon>
        <taxon>Ralstonia</taxon>
    </lineage>
</organism>